<evidence type="ECO:0000256" key="1">
    <source>
        <dbReference type="ARBA" id="ARBA00022614"/>
    </source>
</evidence>
<evidence type="ECO:0000256" key="2">
    <source>
        <dbReference type="ARBA" id="ARBA00022737"/>
    </source>
</evidence>
<dbReference type="GO" id="GO:0006952">
    <property type="term" value="P:defense response"/>
    <property type="evidence" value="ECO:0007669"/>
    <property type="project" value="UniProtKB-KW"/>
</dbReference>
<gene>
    <name evidence="9" type="ORF">GSCOC_T00043188001</name>
</gene>
<reference evidence="10" key="1">
    <citation type="journal article" date="2014" name="Science">
        <title>The coffee genome provides insight into the convergent evolution of caffeine biosynthesis.</title>
        <authorList>
            <person name="Denoeud F."/>
            <person name="Carretero-Paulet L."/>
            <person name="Dereeper A."/>
            <person name="Droc G."/>
            <person name="Guyot R."/>
            <person name="Pietrella M."/>
            <person name="Zheng C."/>
            <person name="Alberti A."/>
            <person name="Anthony F."/>
            <person name="Aprea G."/>
            <person name="Aury J.M."/>
            <person name="Bento P."/>
            <person name="Bernard M."/>
            <person name="Bocs S."/>
            <person name="Campa C."/>
            <person name="Cenci A."/>
            <person name="Combes M.C."/>
            <person name="Crouzillat D."/>
            <person name="Da Silva C."/>
            <person name="Daddiego L."/>
            <person name="De Bellis F."/>
            <person name="Dussert S."/>
            <person name="Garsmeur O."/>
            <person name="Gayraud T."/>
            <person name="Guignon V."/>
            <person name="Jahn K."/>
            <person name="Jamilloux V."/>
            <person name="Joet T."/>
            <person name="Labadie K."/>
            <person name="Lan T."/>
            <person name="Leclercq J."/>
            <person name="Lepelley M."/>
            <person name="Leroy T."/>
            <person name="Li L.T."/>
            <person name="Librado P."/>
            <person name="Lopez L."/>
            <person name="Munoz A."/>
            <person name="Noel B."/>
            <person name="Pallavicini A."/>
            <person name="Perrotta G."/>
            <person name="Poncet V."/>
            <person name="Pot D."/>
            <person name="Priyono X."/>
            <person name="Rigoreau M."/>
            <person name="Rouard M."/>
            <person name="Rozas J."/>
            <person name="Tranchant-Dubreuil C."/>
            <person name="VanBuren R."/>
            <person name="Zhang Q."/>
            <person name="Andrade A.C."/>
            <person name="Argout X."/>
            <person name="Bertrand B."/>
            <person name="de Kochko A."/>
            <person name="Graziosi G."/>
            <person name="Henry R.J."/>
            <person name="Jayarama X."/>
            <person name="Ming R."/>
            <person name="Nagai C."/>
            <person name="Rounsley S."/>
            <person name="Sankoff D."/>
            <person name="Giuliano G."/>
            <person name="Albert V.A."/>
            <person name="Wincker P."/>
            <person name="Lashermes P."/>
        </authorList>
    </citation>
    <scope>NUCLEOTIDE SEQUENCE [LARGE SCALE GENOMIC DNA]</scope>
    <source>
        <strain evidence="10">cv. DH200-94</strain>
    </source>
</reference>
<dbReference type="Pfam" id="PF00931">
    <property type="entry name" value="NB-ARC"/>
    <property type="match status" value="1"/>
</dbReference>
<dbReference type="InterPro" id="IPR002182">
    <property type="entry name" value="NB-ARC"/>
</dbReference>
<dbReference type="SUPFAM" id="SSF52540">
    <property type="entry name" value="P-loop containing nucleoside triphosphate hydrolases"/>
    <property type="match status" value="1"/>
</dbReference>
<dbReference type="PANTHER" id="PTHR36766">
    <property type="entry name" value="PLANT BROAD-SPECTRUM MILDEW RESISTANCE PROTEIN RPW8"/>
    <property type="match status" value="1"/>
</dbReference>
<evidence type="ECO:0000313" key="9">
    <source>
        <dbReference type="EMBL" id="CDP15453.1"/>
    </source>
</evidence>
<keyword evidence="3" id="KW-0547">Nucleotide-binding</keyword>
<feature type="coiled-coil region" evidence="6">
    <location>
        <begin position="39"/>
        <end position="90"/>
    </location>
</feature>
<keyword evidence="5" id="KW-0067">ATP-binding</keyword>
<dbReference type="Gene3D" id="1.20.5.4130">
    <property type="match status" value="1"/>
</dbReference>
<feature type="domain" description="Disease resistance N-terminal" evidence="8">
    <location>
        <begin position="14"/>
        <end position="101"/>
    </location>
</feature>
<evidence type="ECO:0000259" key="8">
    <source>
        <dbReference type="Pfam" id="PF18052"/>
    </source>
</evidence>
<dbReference type="Gene3D" id="3.40.50.300">
    <property type="entry name" value="P-loop containing nucleotide triphosphate hydrolases"/>
    <property type="match status" value="1"/>
</dbReference>
<dbReference type="InterPro" id="IPR027417">
    <property type="entry name" value="P-loop_NTPase"/>
</dbReference>
<dbReference type="GO" id="GO:0005524">
    <property type="term" value="F:ATP binding"/>
    <property type="evidence" value="ECO:0007669"/>
    <property type="project" value="UniProtKB-KW"/>
</dbReference>
<dbReference type="InParanoid" id="A0A068V6D1"/>
<keyword evidence="2" id="KW-0677">Repeat</keyword>
<dbReference type="Gramene" id="CDP15453">
    <property type="protein sequence ID" value="CDP15453"/>
    <property type="gene ID" value="GSCOC_T00043188001"/>
</dbReference>
<evidence type="ECO:0000256" key="5">
    <source>
        <dbReference type="ARBA" id="ARBA00022840"/>
    </source>
</evidence>
<proteinExistence type="predicted"/>
<dbReference type="Proteomes" id="UP000295252">
    <property type="component" value="Chromosome V"/>
</dbReference>
<dbReference type="PhylomeDB" id="A0A068V6D1"/>
<feature type="domain" description="NB-ARC" evidence="7">
    <location>
        <begin position="182"/>
        <end position="359"/>
    </location>
</feature>
<evidence type="ECO:0000256" key="3">
    <source>
        <dbReference type="ARBA" id="ARBA00022741"/>
    </source>
</evidence>
<evidence type="ECO:0008006" key="11">
    <source>
        <dbReference type="Google" id="ProtNLM"/>
    </source>
</evidence>
<organism evidence="9 10">
    <name type="scientific">Coffea canephora</name>
    <name type="common">Robusta coffee</name>
    <dbReference type="NCBI Taxonomy" id="49390"/>
    <lineage>
        <taxon>Eukaryota</taxon>
        <taxon>Viridiplantae</taxon>
        <taxon>Streptophyta</taxon>
        <taxon>Embryophyta</taxon>
        <taxon>Tracheophyta</taxon>
        <taxon>Spermatophyta</taxon>
        <taxon>Magnoliopsida</taxon>
        <taxon>eudicotyledons</taxon>
        <taxon>Gunneridae</taxon>
        <taxon>Pentapetalae</taxon>
        <taxon>asterids</taxon>
        <taxon>lamiids</taxon>
        <taxon>Gentianales</taxon>
        <taxon>Rubiaceae</taxon>
        <taxon>Ixoroideae</taxon>
        <taxon>Gardenieae complex</taxon>
        <taxon>Bertiereae - Coffeeae clade</taxon>
        <taxon>Coffeeae</taxon>
        <taxon>Coffea</taxon>
    </lineage>
</organism>
<keyword evidence="1" id="KW-0433">Leucine-rich repeat</keyword>
<keyword evidence="10" id="KW-1185">Reference proteome</keyword>
<dbReference type="PRINTS" id="PR00364">
    <property type="entry name" value="DISEASERSIST"/>
</dbReference>
<sequence length="399" mass="44398">MADALVDALLGCTIEVLVEKAINLASEQIGQFVGFKKDLEKLQDTLKLIQAVRSHAEKEQVTKEFVKRWLENLERVAFDAENLLDDINYEMIRRKVKIQNQMKKKVCLFFSLSNPIAFRCRMAKKIQKINMDLISINEQATKLGLLRSQTAPALSPPSGAGFIKNKETDSAAIGVSFVGRDNDVSAIVTQLTTTNKNETISVLPIVGMGGIGKTTLARKVFNDSNIEKYFDKRIWVCMSDIEKHFDANGLLALMLESLKVPMAEVRDSREAKVQKLKEKLDGEKPYLLALDDVWNGGPALWDGFLESLRGVSSAKGSWVIVTTRNKRVADITAIPSDPWPLKELSNDHCWLIINKNAFGDREAPGDLKELGLELAKKCQGLPLAASVLGGMLRNKEINE</sequence>
<dbReference type="InterPro" id="IPR041118">
    <property type="entry name" value="Rx_N"/>
</dbReference>
<protein>
    <recommendedName>
        <fullName evidence="11">Rx N-terminal domain-containing protein</fullName>
    </recommendedName>
</protein>
<dbReference type="InterPro" id="IPR042197">
    <property type="entry name" value="Apaf_helical"/>
</dbReference>
<evidence type="ECO:0000256" key="4">
    <source>
        <dbReference type="ARBA" id="ARBA00022821"/>
    </source>
</evidence>
<keyword evidence="4" id="KW-0611">Plant defense</keyword>
<accession>A0A068V6D1</accession>
<evidence type="ECO:0000256" key="6">
    <source>
        <dbReference type="SAM" id="Coils"/>
    </source>
</evidence>
<dbReference type="AlphaFoldDB" id="A0A068V6D1"/>
<dbReference type="OrthoDB" id="2973320at2759"/>
<dbReference type="OMA" id="NCEGGHI"/>
<dbReference type="GO" id="GO:0043531">
    <property type="term" value="F:ADP binding"/>
    <property type="evidence" value="ECO:0007669"/>
    <property type="project" value="InterPro"/>
</dbReference>
<dbReference type="PANTHER" id="PTHR36766:SF70">
    <property type="entry name" value="DISEASE RESISTANCE PROTEIN RGA4"/>
    <property type="match status" value="1"/>
</dbReference>
<evidence type="ECO:0000313" key="10">
    <source>
        <dbReference type="Proteomes" id="UP000295252"/>
    </source>
</evidence>
<evidence type="ECO:0000259" key="7">
    <source>
        <dbReference type="Pfam" id="PF00931"/>
    </source>
</evidence>
<dbReference type="EMBL" id="HG739183">
    <property type="protein sequence ID" value="CDP15453.1"/>
    <property type="molecule type" value="Genomic_DNA"/>
</dbReference>
<dbReference type="Gene3D" id="1.10.8.430">
    <property type="entry name" value="Helical domain of apoptotic protease-activating factors"/>
    <property type="match status" value="1"/>
</dbReference>
<dbReference type="Pfam" id="PF18052">
    <property type="entry name" value="Rx_N"/>
    <property type="match status" value="1"/>
</dbReference>
<keyword evidence="6" id="KW-0175">Coiled coil</keyword>
<name>A0A068V6D1_COFCA</name>